<dbReference type="OrthoDB" id="8651171at2"/>
<dbReference type="PANTHER" id="PTHR42928:SF5">
    <property type="entry name" value="BLR1237 PROTEIN"/>
    <property type="match status" value="1"/>
</dbReference>
<dbReference type="EMBL" id="NEVM01000005">
    <property type="protein sequence ID" value="OZI30944.1"/>
    <property type="molecule type" value="Genomic_DNA"/>
</dbReference>
<dbReference type="AlphaFoldDB" id="A0A261S0S3"/>
<reference evidence="4" key="1">
    <citation type="submission" date="2017-05" db="EMBL/GenBank/DDBJ databases">
        <title>Complete and WGS of Bordetella genogroups.</title>
        <authorList>
            <person name="Spilker T."/>
            <person name="Lipuma J."/>
        </authorList>
    </citation>
    <scope>NUCLEOTIDE SEQUENCE [LARGE SCALE GENOMIC DNA]</scope>
    <source>
        <strain evidence="4">AU16122</strain>
    </source>
</reference>
<evidence type="ECO:0000256" key="1">
    <source>
        <dbReference type="ARBA" id="ARBA00006987"/>
    </source>
</evidence>
<accession>A0A261S0S3</accession>
<dbReference type="PIRSF" id="PIRSF017082">
    <property type="entry name" value="YflP"/>
    <property type="match status" value="1"/>
</dbReference>
<dbReference type="InterPro" id="IPR005064">
    <property type="entry name" value="BUG"/>
</dbReference>
<gene>
    <name evidence="3" type="ORF">CAL29_23585</name>
</gene>
<dbReference type="RefSeq" id="WP_094855361.1">
    <property type="nucleotide sequence ID" value="NZ_NEVM01000005.1"/>
</dbReference>
<keyword evidence="4" id="KW-1185">Reference proteome</keyword>
<dbReference type="PANTHER" id="PTHR42928">
    <property type="entry name" value="TRICARBOXYLATE-BINDING PROTEIN"/>
    <property type="match status" value="1"/>
</dbReference>
<dbReference type="Proteomes" id="UP000216020">
    <property type="component" value="Unassembled WGS sequence"/>
</dbReference>
<evidence type="ECO:0000256" key="2">
    <source>
        <dbReference type="SAM" id="SignalP"/>
    </source>
</evidence>
<evidence type="ECO:0000313" key="4">
    <source>
        <dbReference type="Proteomes" id="UP000216020"/>
    </source>
</evidence>
<feature type="signal peptide" evidence="2">
    <location>
        <begin position="1"/>
        <end position="22"/>
    </location>
</feature>
<evidence type="ECO:0008006" key="5">
    <source>
        <dbReference type="Google" id="ProtNLM"/>
    </source>
</evidence>
<evidence type="ECO:0000313" key="3">
    <source>
        <dbReference type="EMBL" id="OZI30944.1"/>
    </source>
</evidence>
<comment type="similarity">
    <text evidence="1">Belongs to the UPF0065 (bug) family.</text>
</comment>
<feature type="chain" id="PRO_5012966752" description="ABC transporter substrate-binding protein" evidence="2">
    <location>
        <begin position="23"/>
        <end position="319"/>
    </location>
</feature>
<dbReference type="SUPFAM" id="SSF53850">
    <property type="entry name" value="Periplasmic binding protein-like II"/>
    <property type="match status" value="1"/>
</dbReference>
<dbReference type="InterPro" id="IPR042100">
    <property type="entry name" value="Bug_dom1"/>
</dbReference>
<organism evidence="3 4">
    <name type="scientific">Bordetella genomosp. 10</name>
    <dbReference type="NCBI Taxonomy" id="1416804"/>
    <lineage>
        <taxon>Bacteria</taxon>
        <taxon>Pseudomonadati</taxon>
        <taxon>Pseudomonadota</taxon>
        <taxon>Betaproteobacteria</taxon>
        <taxon>Burkholderiales</taxon>
        <taxon>Alcaligenaceae</taxon>
        <taxon>Bordetella</taxon>
    </lineage>
</organism>
<keyword evidence="2" id="KW-0732">Signal</keyword>
<sequence length="319" mass="33317">MFIQTRRRLACAVLVAAGCCVAAPVAATEVVKIVVPFAPGGPADQIARIVAPGLSQALGKSVIVENRGGAGGTVGAAYASKAPADGATLLLTTSSLVMSAGTTPRLPYDPRKDLEPVYLLGEVQTMLAVRPGLGVDTLKELTAKAARTKLNYGSTGVGSTMQIGAELYARAAKVPLVHIPYRGAAPALVDLMAGTIDLVNADVPVLKPYIQDGRLKGLVIFDTRRSPLLPDIPTAQEAGMPQLLMTNWYGVFVPAGVPAKTKQALADALARTVKQPAAAAKLADAGFSNPQDTAAFQKRLDADFARWVPWLKQAGIRTE</sequence>
<dbReference type="CDD" id="cd07012">
    <property type="entry name" value="PBP2_Bug_TTT"/>
    <property type="match status" value="1"/>
</dbReference>
<dbReference type="PROSITE" id="PS51257">
    <property type="entry name" value="PROKAR_LIPOPROTEIN"/>
    <property type="match status" value="1"/>
</dbReference>
<comment type="caution">
    <text evidence="3">The sequence shown here is derived from an EMBL/GenBank/DDBJ whole genome shotgun (WGS) entry which is preliminary data.</text>
</comment>
<proteinExistence type="inferred from homology"/>
<dbReference type="Pfam" id="PF03401">
    <property type="entry name" value="TctC"/>
    <property type="match status" value="1"/>
</dbReference>
<name>A0A261S0S3_9BORD</name>
<dbReference type="Gene3D" id="3.40.190.150">
    <property type="entry name" value="Bordetella uptake gene, domain 1"/>
    <property type="match status" value="1"/>
</dbReference>
<dbReference type="Gene3D" id="3.40.190.10">
    <property type="entry name" value="Periplasmic binding protein-like II"/>
    <property type="match status" value="1"/>
</dbReference>
<protein>
    <recommendedName>
        <fullName evidence="5">ABC transporter substrate-binding protein</fullName>
    </recommendedName>
</protein>